<dbReference type="PANTHER" id="PTHR23279">
    <property type="entry name" value="DEFECTIVE PROBOSCIS EXTENSION RESPONSE DPR -RELATED"/>
    <property type="match status" value="1"/>
</dbReference>
<dbReference type="InterPro" id="IPR036179">
    <property type="entry name" value="Ig-like_dom_sf"/>
</dbReference>
<dbReference type="Gene3D" id="2.60.40.10">
    <property type="entry name" value="Immunoglobulins"/>
    <property type="match status" value="1"/>
</dbReference>
<evidence type="ECO:0000313" key="1">
    <source>
        <dbReference type="EMBL" id="KAJ6643811.1"/>
    </source>
</evidence>
<protein>
    <recommendedName>
        <fullName evidence="3">Ig-like domain-containing protein</fullName>
    </recommendedName>
</protein>
<evidence type="ECO:0000313" key="2">
    <source>
        <dbReference type="Proteomes" id="UP001151699"/>
    </source>
</evidence>
<dbReference type="GO" id="GO:0032589">
    <property type="term" value="C:neuron projection membrane"/>
    <property type="evidence" value="ECO:0007669"/>
    <property type="project" value="TreeGrafter"/>
</dbReference>
<dbReference type="OrthoDB" id="190835at2759"/>
<dbReference type="SUPFAM" id="SSF48726">
    <property type="entry name" value="Immunoglobulin"/>
    <property type="match status" value="1"/>
</dbReference>
<sequence>MTLLVSWIRKRDLHILTAGVTVYTSDQRFMNSFVHYWQKCNDDIDAIIEIASLHIATMDESIVVTQVNRPKNSSIWTLQIKYPQIRDGGVYECQINTEPKMSLSYTLHII</sequence>
<comment type="caution">
    <text evidence="1">The sequence shown here is derived from an EMBL/GenBank/DDBJ whole genome shotgun (WGS) entry which is preliminary data.</text>
</comment>
<dbReference type="Proteomes" id="UP001151699">
    <property type="component" value="Chromosome B"/>
</dbReference>
<dbReference type="EMBL" id="WJQU01000002">
    <property type="protein sequence ID" value="KAJ6643811.1"/>
    <property type="molecule type" value="Genomic_DNA"/>
</dbReference>
<proteinExistence type="predicted"/>
<dbReference type="InterPro" id="IPR013783">
    <property type="entry name" value="Ig-like_fold"/>
</dbReference>
<dbReference type="GO" id="GO:0050808">
    <property type="term" value="P:synapse organization"/>
    <property type="evidence" value="ECO:0007669"/>
    <property type="project" value="TreeGrafter"/>
</dbReference>
<keyword evidence="2" id="KW-1185">Reference proteome</keyword>
<gene>
    <name evidence="1" type="ORF">Bhyg_08776</name>
</gene>
<accession>A0A9Q0N697</accession>
<dbReference type="InterPro" id="IPR037448">
    <property type="entry name" value="Zig-8"/>
</dbReference>
<feature type="non-terminal residue" evidence="1">
    <location>
        <position position="110"/>
    </location>
</feature>
<reference evidence="1" key="1">
    <citation type="submission" date="2022-07" db="EMBL/GenBank/DDBJ databases">
        <authorList>
            <person name="Trinca V."/>
            <person name="Uliana J.V.C."/>
            <person name="Torres T.T."/>
            <person name="Ward R.J."/>
            <person name="Monesi N."/>
        </authorList>
    </citation>
    <scope>NUCLEOTIDE SEQUENCE</scope>
    <source>
        <strain evidence="1">HSMRA1968</strain>
        <tissue evidence="1">Whole embryos</tissue>
    </source>
</reference>
<evidence type="ECO:0008006" key="3">
    <source>
        <dbReference type="Google" id="ProtNLM"/>
    </source>
</evidence>
<dbReference type="PANTHER" id="PTHR23279:SF7">
    <property type="entry name" value="DEFECTIVE PROBOSCIS EXTENSION RESPONSE 1, ISOFORM A"/>
    <property type="match status" value="1"/>
</dbReference>
<name>A0A9Q0N697_9DIPT</name>
<dbReference type="AlphaFoldDB" id="A0A9Q0N697"/>
<organism evidence="1 2">
    <name type="scientific">Pseudolycoriella hygida</name>
    <dbReference type="NCBI Taxonomy" id="35572"/>
    <lineage>
        <taxon>Eukaryota</taxon>
        <taxon>Metazoa</taxon>
        <taxon>Ecdysozoa</taxon>
        <taxon>Arthropoda</taxon>
        <taxon>Hexapoda</taxon>
        <taxon>Insecta</taxon>
        <taxon>Pterygota</taxon>
        <taxon>Neoptera</taxon>
        <taxon>Endopterygota</taxon>
        <taxon>Diptera</taxon>
        <taxon>Nematocera</taxon>
        <taxon>Sciaroidea</taxon>
        <taxon>Sciaridae</taxon>
        <taxon>Pseudolycoriella</taxon>
    </lineage>
</organism>